<feature type="region of interest" description="Disordered" evidence="1">
    <location>
        <begin position="45"/>
        <end position="95"/>
    </location>
</feature>
<evidence type="ECO:0000256" key="1">
    <source>
        <dbReference type="SAM" id="MobiDB-lite"/>
    </source>
</evidence>
<feature type="compositionally biased region" description="Basic residues" evidence="1">
    <location>
        <begin position="55"/>
        <end position="69"/>
    </location>
</feature>
<gene>
    <name evidence="2" type="ORF">SDC9_38102</name>
</gene>
<proteinExistence type="predicted"/>
<organism evidence="2">
    <name type="scientific">bioreactor metagenome</name>
    <dbReference type="NCBI Taxonomy" id="1076179"/>
    <lineage>
        <taxon>unclassified sequences</taxon>
        <taxon>metagenomes</taxon>
        <taxon>ecological metagenomes</taxon>
    </lineage>
</organism>
<protein>
    <submittedName>
        <fullName evidence="2">Uncharacterized protein</fullName>
    </submittedName>
</protein>
<sequence length="95" mass="10588">MERHLAEPAGNEKRKISLLRISLRKKRDGLRAALQTPNVPWKIPFQGDMTAVRGPPRRGLPRRRARARARTTDPSRLARIVPGPRPRAGAAGESP</sequence>
<reference evidence="2" key="1">
    <citation type="submission" date="2019-08" db="EMBL/GenBank/DDBJ databases">
        <authorList>
            <person name="Kucharzyk K."/>
            <person name="Murdoch R.W."/>
            <person name="Higgins S."/>
            <person name="Loffler F."/>
        </authorList>
    </citation>
    <scope>NUCLEOTIDE SEQUENCE</scope>
</reference>
<dbReference type="EMBL" id="VSSQ01000345">
    <property type="protein sequence ID" value="MPL92013.1"/>
    <property type="molecule type" value="Genomic_DNA"/>
</dbReference>
<name>A0A644VNG4_9ZZZZ</name>
<comment type="caution">
    <text evidence="2">The sequence shown here is derived from an EMBL/GenBank/DDBJ whole genome shotgun (WGS) entry which is preliminary data.</text>
</comment>
<dbReference type="AlphaFoldDB" id="A0A644VNG4"/>
<accession>A0A644VNG4</accession>
<evidence type="ECO:0000313" key="2">
    <source>
        <dbReference type="EMBL" id="MPL92013.1"/>
    </source>
</evidence>